<evidence type="ECO:0000256" key="1">
    <source>
        <dbReference type="SAM" id="Phobius"/>
    </source>
</evidence>
<gene>
    <name evidence="2" type="ORF">IBLFYP30_02778</name>
</gene>
<name>A0A6N3F2R1_9FIRM</name>
<keyword evidence="1" id="KW-1133">Transmembrane helix</keyword>
<reference evidence="2" key="1">
    <citation type="submission" date="2019-11" db="EMBL/GenBank/DDBJ databases">
        <authorList>
            <person name="Feng L."/>
        </authorList>
    </citation>
    <scope>NUCLEOTIDE SEQUENCE</scope>
    <source>
        <strain evidence="2">IbartlettiiLFYP30</strain>
    </source>
</reference>
<proteinExistence type="predicted"/>
<accession>A0A6N3F2R1</accession>
<protein>
    <submittedName>
        <fullName evidence="2">Uncharacterized protein</fullName>
    </submittedName>
</protein>
<dbReference type="EMBL" id="CACRUE010000039">
    <property type="protein sequence ID" value="VYU46251.1"/>
    <property type="molecule type" value="Genomic_DNA"/>
</dbReference>
<keyword evidence="1" id="KW-0812">Transmembrane</keyword>
<dbReference type="RefSeq" id="WP_024037443.1">
    <property type="nucleotide sequence ID" value="NZ_CACRUE010000039.1"/>
</dbReference>
<organism evidence="2">
    <name type="scientific">Intestinibacter bartlettii</name>
    <dbReference type="NCBI Taxonomy" id="261299"/>
    <lineage>
        <taxon>Bacteria</taxon>
        <taxon>Bacillati</taxon>
        <taxon>Bacillota</taxon>
        <taxon>Clostridia</taxon>
        <taxon>Peptostreptococcales</taxon>
        <taxon>Peptostreptococcaceae</taxon>
        <taxon>Intestinibacter</taxon>
    </lineage>
</organism>
<dbReference type="AlphaFoldDB" id="A0A6N3F2R1"/>
<evidence type="ECO:0000313" key="2">
    <source>
        <dbReference type="EMBL" id="VYU46251.1"/>
    </source>
</evidence>
<keyword evidence="1" id="KW-0472">Membrane</keyword>
<feature type="transmembrane region" description="Helical" evidence="1">
    <location>
        <begin position="6"/>
        <end position="23"/>
    </location>
</feature>
<sequence>MKKSKILYIIIFLVIILFCGFFIKKHFDNQALQDQLDDLDVPSGTQIDDNSENSSNDDLSKLKMKGYIISINNGNVDLEELMKKTNLEDKTPVYSQLSSSYNCATIIETNQKIGPIYLVSCNYDKEKKSYSFNNNSKQLITEFIQNCDALVFLHTVDSDIASKAILIEKDNKSYYYPLETTAFDDLSGQYLNEVK</sequence>